<feature type="chain" id="PRO_5022972771" description="Sugar transporter" evidence="2">
    <location>
        <begin position="37"/>
        <end position="224"/>
    </location>
</feature>
<name>A0A5D3KFK4_9BRAD</name>
<evidence type="ECO:0000256" key="1">
    <source>
        <dbReference type="SAM" id="MobiDB-lite"/>
    </source>
</evidence>
<evidence type="ECO:0000313" key="4">
    <source>
        <dbReference type="Proteomes" id="UP000324758"/>
    </source>
</evidence>
<evidence type="ECO:0000256" key="2">
    <source>
        <dbReference type="SAM" id="SignalP"/>
    </source>
</evidence>
<gene>
    <name evidence="3" type="ORF">FXB40_21985</name>
</gene>
<dbReference type="EMBL" id="VSSS01000032">
    <property type="protein sequence ID" value="TYL93498.1"/>
    <property type="molecule type" value="Genomic_DNA"/>
</dbReference>
<feature type="compositionally biased region" description="Polar residues" evidence="1">
    <location>
        <begin position="184"/>
        <end position="193"/>
    </location>
</feature>
<feature type="signal peptide" evidence="2">
    <location>
        <begin position="1"/>
        <end position="36"/>
    </location>
</feature>
<sequence>MLSQTYSIAWLGSRMRKSVGLGAALLVMTAATSTFAAQNGCVPNPDAVTSERAIQFLGNPEALLDKFKDGQGGLASQVRDMLTNRPETLEGMGSLAKASSDDQGRAIGAGMGTAAAVCVLTQPQFAQDIQAAALKTEKAGLIQSFTSITGDIPTEAITGADANGDTTAGGGQGTTPDQRAGGAANSTPTNQPSSGASPVTQTTTTTLFAASTGTSSLTATSPSR</sequence>
<organism evidence="3 4">
    <name type="scientific">Bradyrhizobium rifense</name>
    <dbReference type="NCBI Taxonomy" id="515499"/>
    <lineage>
        <taxon>Bacteria</taxon>
        <taxon>Pseudomonadati</taxon>
        <taxon>Pseudomonadota</taxon>
        <taxon>Alphaproteobacteria</taxon>
        <taxon>Hyphomicrobiales</taxon>
        <taxon>Nitrobacteraceae</taxon>
        <taxon>Bradyrhizobium</taxon>
    </lineage>
</organism>
<feature type="region of interest" description="Disordered" evidence="1">
    <location>
        <begin position="156"/>
        <end position="224"/>
    </location>
</feature>
<dbReference type="AlphaFoldDB" id="A0A5D3KFK4"/>
<keyword evidence="4" id="KW-1185">Reference proteome</keyword>
<accession>A0A5D3KFK4</accession>
<comment type="caution">
    <text evidence="3">The sequence shown here is derived from an EMBL/GenBank/DDBJ whole genome shotgun (WGS) entry which is preliminary data.</text>
</comment>
<feature type="compositionally biased region" description="Low complexity" evidence="1">
    <location>
        <begin position="194"/>
        <end position="224"/>
    </location>
</feature>
<reference evidence="3 4" key="1">
    <citation type="submission" date="2019-08" db="EMBL/GenBank/DDBJ databases">
        <title>Bradyrhizobium hipponensis sp. nov., a rhizobium isolated from a Lupinus angustifolius root nodule in Tunisia.</title>
        <authorList>
            <person name="Off K."/>
            <person name="Rejili M."/>
            <person name="Mars M."/>
            <person name="Brachmann A."/>
            <person name="Marin M."/>
        </authorList>
    </citation>
    <scope>NUCLEOTIDE SEQUENCE [LARGE SCALE GENOMIC DNA]</scope>
    <source>
        <strain evidence="3 4">CTAW71</strain>
    </source>
</reference>
<dbReference type="Proteomes" id="UP000324758">
    <property type="component" value="Unassembled WGS sequence"/>
</dbReference>
<keyword evidence="2" id="KW-0732">Signal</keyword>
<evidence type="ECO:0000313" key="3">
    <source>
        <dbReference type="EMBL" id="TYL93498.1"/>
    </source>
</evidence>
<protein>
    <recommendedName>
        <fullName evidence="5">Sugar transporter</fullName>
    </recommendedName>
</protein>
<proteinExistence type="predicted"/>
<dbReference type="OrthoDB" id="8229916at2"/>
<evidence type="ECO:0008006" key="5">
    <source>
        <dbReference type="Google" id="ProtNLM"/>
    </source>
</evidence>